<dbReference type="HOGENOM" id="CLU_2277933_0_0_1"/>
<gene>
    <name evidence="2" type="ORF">K443DRAFT_744</name>
</gene>
<evidence type="ECO:0000313" key="3">
    <source>
        <dbReference type="Proteomes" id="UP000054477"/>
    </source>
</evidence>
<dbReference type="Proteomes" id="UP000054477">
    <property type="component" value="Unassembled WGS sequence"/>
</dbReference>
<reference evidence="2 3" key="1">
    <citation type="submission" date="2014-04" db="EMBL/GenBank/DDBJ databases">
        <authorList>
            <consortium name="DOE Joint Genome Institute"/>
            <person name="Kuo A."/>
            <person name="Kohler A."/>
            <person name="Nagy L.G."/>
            <person name="Floudas D."/>
            <person name="Copeland A."/>
            <person name="Barry K.W."/>
            <person name="Cichocki N."/>
            <person name="Veneault-Fourrey C."/>
            <person name="LaButti K."/>
            <person name="Lindquist E.A."/>
            <person name="Lipzen A."/>
            <person name="Lundell T."/>
            <person name="Morin E."/>
            <person name="Murat C."/>
            <person name="Sun H."/>
            <person name="Tunlid A."/>
            <person name="Henrissat B."/>
            <person name="Grigoriev I.V."/>
            <person name="Hibbett D.S."/>
            <person name="Martin F."/>
            <person name="Nordberg H.P."/>
            <person name="Cantor M.N."/>
            <person name="Hua S.X."/>
        </authorList>
    </citation>
    <scope>NUCLEOTIDE SEQUENCE [LARGE SCALE GENOMIC DNA]</scope>
    <source>
        <strain evidence="2 3">LaAM-08-1</strain>
    </source>
</reference>
<feature type="region of interest" description="Disordered" evidence="1">
    <location>
        <begin position="1"/>
        <end position="57"/>
    </location>
</feature>
<evidence type="ECO:0000313" key="2">
    <source>
        <dbReference type="EMBL" id="KIK09639.1"/>
    </source>
</evidence>
<keyword evidence="3" id="KW-1185">Reference proteome</keyword>
<dbReference type="AlphaFoldDB" id="A0A0C9Y6L9"/>
<evidence type="ECO:0000256" key="1">
    <source>
        <dbReference type="SAM" id="MobiDB-lite"/>
    </source>
</evidence>
<organism evidence="2 3">
    <name type="scientific">Laccaria amethystina LaAM-08-1</name>
    <dbReference type="NCBI Taxonomy" id="1095629"/>
    <lineage>
        <taxon>Eukaryota</taxon>
        <taxon>Fungi</taxon>
        <taxon>Dikarya</taxon>
        <taxon>Basidiomycota</taxon>
        <taxon>Agaricomycotina</taxon>
        <taxon>Agaricomycetes</taxon>
        <taxon>Agaricomycetidae</taxon>
        <taxon>Agaricales</taxon>
        <taxon>Agaricineae</taxon>
        <taxon>Hydnangiaceae</taxon>
        <taxon>Laccaria</taxon>
    </lineage>
</organism>
<feature type="compositionally biased region" description="Polar residues" evidence="1">
    <location>
        <begin position="32"/>
        <end position="46"/>
    </location>
</feature>
<protein>
    <submittedName>
        <fullName evidence="2">Uncharacterized protein</fullName>
    </submittedName>
</protein>
<proteinExistence type="predicted"/>
<feature type="compositionally biased region" description="Pro residues" evidence="1">
    <location>
        <begin position="1"/>
        <end position="16"/>
    </location>
</feature>
<accession>A0A0C9Y6L9</accession>
<name>A0A0C9Y6L9_9AGAR</name>
<sequence length="102" mass="10396">MSAPASPPNAAPPVPADPAGLDTANAKDRLESASNAAPNHPQQATDSEIGAAGDSNNTALGNAIIKMTEVLAANTGVFAANTEILTNTTKLWQPACNFWQPT</sequence>
<dbReference type="EMBL" id="KN838538">
    <property type="protein sequence ID" value="KIK09639.1"/>
    <property type="molecule type" value="Genomic_DNA"/>
</dbReference>
<reference evidence="3" key="2">
    <citation type="submission" date="2015-01" db="EMBL/GenBank/DDBJ databases">
        <title>Evolutionary Origins and Diversification of the Mycorrhizal Mutualists.</title>
        <authorList>
            <consortium name="DOE Joint Genome Institute"/>
            <consortium name="Mycorrhizal Genomics Consortium"/>
            <person name="Kohler A."/>
            <person name="Kuo A."/>
            <person name="Nagy L.G."/>
            <person name="Floudas D."/>
            <person name="Copeland A."/>
            <person name="Barry K.W."/>
            <person name="Cichocki N."/>
            <person name="Veneault-Fourrey C."/>
            <person name="LaButti K."/>
            <person name="Lindquist E.A."/>
            <person name="Lipzen A."/>
            <person name="Lundell T."/>
            <person name="Morin E."/>
            <person name="Murat C."/>
            <person name="Riley R."/>
            <person name="Ohm R."/>
            <person name="Sun H."/>
            <person name="Tunlid A."/>
            <person name="Henrissat B."/>
            <person name="Grigoriev I.V."/>
            <person name="Hibbett D.S."/>
            <person name="Martin F."/>
        </authorList>
    </citation>
    <scope>NUCLEOTIDE SEQUENCE [LARGE SCALE GENOMIC DNA]</scope>
    <source>
        <strain evidence="3">LaAM-08-1</strain>
    </source>
</reference>